<dbReference type="PROSITE" id="PS51352">
    <property type="entry name" value="THIOREDOXIN_2"/>
    <property type="match status" value="1"/>
</dbReference>
<gene>
    <name evidence="2" type="ORF">FTV88_0403</name>
</gene>
<dbReference type="EMBL" id="CP045875">
    <property type="protein sequence ID" value="QGG46582.1"/>
    <property type="molecule type" value="Genomic_DNA"/>
</dbReference>
<dbReference type="GO" id="GO:0016491">
    <property type="term" value="F:oxidoreductase activity"/>
    <property type="evidence" value="ECO:0007669"/>
    <property type="project" value="UniProtKB-KW"/>
</dbReference>
<dbReference type="Proteomes" id="UP000366051">
    <property type="component" value="Chromosome"/>
</dbReference>
<dbReference type="RefSeq" id="WP_153724128.1">
    <property type="nucleotide sequence ID" value="NZ_CP045875.1"/>
</dbReference>
<dbReference type="InterPro" id="IPR013766">
    <property type="entry name" value="Thioredoxin_domain"/>
</dbReference>
<dbReference type="AlphaFoldDB" id="A0A5Q2N038"/>
<accession>A0A5Q2N038</accession>
<dbReference type="EC" id="1.8.1.-" evidence="2"/>
<feature type="domain" description="Thioredoxin" evidence="1">
    <location>
        <begin position="29"/>
        <end position="149"/>
    </location>
</feature>
<evidence type="ECO:0000259" key="1">
    <source>
        <dbReference type="PROSITE" id="PS51352"/>
    </source>
</evidence>
<dbReference type="SUPFAM" id="SSF52833">
    <property type="entry name" value="Thioredoxin-like"/>
    <property type="match status" value="1"/>
</dbReference>
<sequence length="149" mass="16923">MLARIIRKPIKDTSLKAATAILLLWAFLFLSGCTGSSTRVLIDDYKQGEYVLLTAEEVQPGTLLYFFAPNCRFCGDQEPLLNEWLAENKEALHKVSLEKIDLSNRDNHELSRKYGIDSVPAFVFINEQGEALSKKIGLQKKEVFNRMVQ</sequence>
<name>A0A5Q2N038_9FIRM</name>
<keyword evidence="2" id="KW-0560">Oxidoreductase</keyword>
<dbReference type="InterPro" id="IPR036249">
    <property type="entry name" value="Thioredoxin-like_sf"/>
</dbReference>
<dbReference type="PROSITE" id="PS51257">
    <property type="entry name" value="PROKAR_LIPOPROTEIN"/>
    <property type="match status" value="1"/>
</dbReference>
<evidence type="ECO:0000313" key="2">
    <source>
        <dbReference type="EMBL" id="QGG46582.1"/>
    </source>
</evidence>
<dbReference type="KEGG" id="hcv:FTV88_0403"/>
<dbReference type="Pfam" id="PF00085">
    <property type="entry name" value="Thioredoxin"/>
    <property type="match status" value="1"/>
</dbReference>
<reference evidence="3" key="1">
    <citation type="submission" date="2019-11" db="EMBL/GenBank/DDBJ databases">
        <title>Genome sequence of Heliorestis convoluta strain HH, an alkaliphilic and minimalistic phototrophic bacterium from a soda lake in Egypt.</title>
        <authorList>
            <person name="Dewey E.D."/>
            <person name="Stokes L.M."/>
            <person name="Burchell B.M."/>
            <person name="Shaffer K.N."/>
            <person name="Huntington A.M."/>
            <person name="Baker J.M."/>
            <person name="Nadendla S."/>
            <person name="Giglio M.G."/>
            <person name="Touchman J.W."/>
            <person name="Blankenship R.E."/>
            <person name="Madigan M.T."/>
            <person name="Sattley W.M."/>
        </authorList>
    </citation>
    <scope>NUCLEOTIDE SEQUENCE [LARGE SCALE GENOMIC DNA]</scope>
    <source>
        <strain evidence="3">HH</strain>
    </source>
</reference>
<dbReference type="CDD" id="cd02947">
    <property type="entry name" value="TRX_family"/>
    <property type="match status" value="1"/>
</dbReference>
<proteinExistence type="predicted"/>
<protein>
    <submittedName>
        <fullName evidence="2">Thioredoxin</fullName>
        <ecNumber evidence="2">1.8.1.-</ecNumber>
    </submittedName>
</protein>
<dbReference type="Gene3D" id="3.40.30.10">
    <property type="entry name" value="Glutaredoxin"/>
    <property type="match status" value="1"/>
</dbReference>
<dbReference type="OrthoDB" id="32134at2"/>
<evidence type="ECO:0000313" key="3">
    <source>
        <dbReference type="Proteomes" id="UP000366051"/>
    </source>
</evidence>
<keyword evidence="3" id="KW-1185">Reference proteome</keyword>
<organism evidence="2 3">
    <name type="scientific">Heliorestis convoluta</name>
    <dbReference type="NCBI Taxonomy" id="356322"/>
    <lineage>
        <taxon>Bacteria</taxon>
        <taxon>Bacillati</taxon>
        <taxon>Bacillota</taxon>
        <taxon>Clostridia</taxon>
        <taxon>Eubacteriales</taxon>
        <taxon>Heliobacteriaceae</taxon>
        <taxon>Heliorestis</taxon>
    </lineage>
</organism>